<dbReference type="InterPro" id="IPR042100">
    <property type="entry name" value="Bug_dom1"/>
</dbReference>
<dbReference type="EMBL" id="FWXJ01000007">
    <property type="protein sequence ID" value="SMC54925.1"/>
    <property type="molecule type" value="Genomic_DNA"/>
</dbReference>
<feature type="chain" id="PRO_5012642003" evidence="2">
    <location>
        <begin position="30"/>
        <end position="329"/>
    </location>
</feature>
<name>A0A1W2A2N7_9BURK</name>
<dbReference type="InterPro" id="IPR005064">
    <property type="entry name" value="BUG"/>
</dbReference>
<dbReference type="AlphaFoldDB" id="A0A1W2A2N7"/>
<reference evidence="3 4" key="1">
    <citation type="submission" date="2017-04" db="EMBL/GenBank/DDBJ databases">
        <authorList>
            <person name="Afonso C.L."/>
            <person name="Miller P.J."/>
            <person name="Scott M.A."/>
            <person name="Spackman E."/>
            <person name="Goraichik I."/>
            <person name="Dimitrov K.M."/>
            <person name="Suarez D.L."/>
            <person name="Swayne D.E."/>
        </authorList>
    </citation>
    <scope>NUCLEOTIDE SEQUENCE [LARGE SCALE GENOMIC DNA]</scope>
    <source>
        <strain evidence="3 4">VK13</strain>
    </source>
</reference>
<protein>
    <submittedName>
        <fullName evidence="3">Tripartite-type tricarboxylate transporter, receptor component TctC</fullName>
    </submittedName>
</protein>
<accession>A0A1W2A2N7</accession>
<evidence type="ECO:0000313" key="3">
    <source>
        <dbReference type="EMBL" id="SMC54925.1"/>
    </source>
</evidence>
<dbReference type="Gene3D" id="3.40.190.150">
    <property type="entry name" value="Bordetella uptake gene, domain 1"/>
    <property type="match status" value="1"/>
</dbReference>
<dbReference type="Gene3D" id="3.40.190.10">
    <property type="entry name" value="Periplasmic binding protein-like II"/>
    <property type="match status" value="1"/>
</dbReference>
<evidence type="ECO:0000313" key="4">
    <source>
        <dbReference type="Proteomes" id="UP000192708"/>
    </source>
</evidence>
<evidence type="ECO:0000256" key="2">
    <source>
        <dbReference type="SAM" id="SignalP"/>
    </source>
</evidence>
<comment type="similarity">
    <text evidence="1">Belongs to the UPF0065 (bug) family.</text>
</comment>
<dbReference type="SUPFAM" id="SSF53850">
    <property type="entry name" value="Periplasmic binding protein-like II"/>
    <property type="match status" value="1"/>
</dbReference>
<dbReference type="Proteomes" id="UP000192708">
    <property type="component" value="Unassembled WGS sequence"/>
</dbReference>
<evidence type="ECO:0000256" key="1">
    <source>
        <dbReference type="ARBA" id="ARBA00006987"/>
    </source>
</evidence>
<proteinExistence type="inferred from homology"/>
<sequence length="329" mass="35495">MKKNKMRPYLVQLCFFLSLLCCIKAPYCADYPNKPIKLVVPFSPGGGNDSVARVVAAKLTEKLGQQVFIDNKPGAGGTLGADFSAKSPADGYTIFLGGIGSLAINPVFNKSLPYHPTKDFEPIILLAEAPLIVVATPKLPVNSIQQLTEYMKTHPTQINYASNGNGSSAQLAAMMYESMANVKMVHVPYKGLAPALSDLLSGQVQIMFSSMVAIAPIVTSNRLKALAVTSKKRSSAFPQIPTMVEAGFPEYSTGSWYGLLAPAGTPLDIILKINRAANSCLQDPSVKEQLLKEGAEPIGGTSQQFKKYIQSELDKTLYLFNQQKLDVSN</sequence>
<keyword evidence="3" id="KW-0675">Receptor</keyword>
<dbReference type="STRING" id="1938817.SAMN06296008_10752"/>
<dbReference type="PIRSF" id="PIRSF017082">
    <property type="entry name" value="YflP"/>
    <property type="match status" value="1"/>
</dbReference>
<dbReference type="PANTHER" id="PTHR42928:SF5">
    <property type="entry name" value="BLR1237 PROTEIN"/>
    <property type="match status" value="1"/>
</dbReference>
<feature type="signal peptide" evidence="2">
    <location>
        <begin position="1"/>
        <end position="29"/>
    </location>
</feature>
<organism evidence="3 4">
    <name type="scientific">Polynucleobacter kasalickyi</name>
    <dbReference type="NCBI Taxonomy" id="1938817"/>
    <lineage>
        <taxon>Bacteria</taxon>
        <taxon>Pseudomonadati</taxon>
        <taxon>Pseudomonadota</taxon>
        <taxon>Betaproteobacteria</taxon>
        <taxon>Burkholderiales</taxon>
        <taxon>Burkholderiaceae</taxon>
        <taxon>Polynucleobacter</taxon>
    </lineage>
</organism>
<dbReference type="Pfam" id="PF03401">
    <property type="entry name" value="TctC"/>
    <property type="match status" value="1"/>
</dbReference>
<dbReference type="PANTHER" id="PTHR42928">
    <property type="entry name" value="TRICARBOXYLATE-BINDING PROTEIN"/>
    <property type="match status" value="1"/>
</dbReference>
<keyword evidence="2" id="KW-0732">Signal</keyword>
<gene>
    <name evidence="3" type="ORF">SAMN06296008_10752</name>
</gene>
<dbReference type="CDD" id="cd13578">
    <property type="entry name" value="PBP2_Bug27"/>
    <property type="match status" value="1"/>
</dbReference>
<keyword evidence="4" id="KW-1185">Reference proteome</keyword>